<organism evidence="2 3">
    <name type="scientific">Hansschlegelia plantiphila</name>
    <dbReference type="NCBI Taxonomy" id="374655"/>
    <lineage>
        <taxon>Bacteria</taxon>
        <taxon>Pseudomonadati</taxon>
        <taxon>Pseudomonadota</taxon>
        <taxon>Alphaproteobacteria</taxon>
        <taxon>Hyphomicrobiales</taxon>
        <taxon>Methylopilaceae</taxon>
        <taxon>Hansschlegelia</taxon>
    </lineage>
</organism>
<dbReference type="AlphaFoldDB" id="A0A9W6MWR9"/>
<dbReference type="PANTHER" id="PTHR42928">
    <property type="entry name" value="TRICARBOXYLATE-BINDING PROTEIN"/>
    <property type="match status" value="1"/>
</dbReference>
<dbReference type="PIRSF" id="PIRSF017082">
    <property type="entry name" value="YflP"/>
    <property type="match status" value="1"/>
</dbReference>
<proteinExistence type="inferred from homology"/>
<dbReference type="Pfam" id="PF03401">
    <property type="entry name" value="TctC"/>
    <property type="match status" value="1"/>
</dbReference>
<sequence>MAGGALLLTRPAAAQIASLEIFSVAAPGDGDDQLARAIAEGLNTTRLLPSAGPVSVPGDGGVKGLAQFVSGARPRPGLLVIGLGTLGQLVLRKADESLDHCRPLALLVGESQPVVVAAKSPIRTLDDLLAAIRGDPERLRWAGRLRGGADHQLALLTTMAAGGDPTRLNYVGGDERSEAAVMLLTGEADVATGDLGDLSAQIRGGTLRALALSSPSRSPHFDIPTFRELGVDVTLINWRGAFARRSIERGLISRVEEALAALVRLEGWRQLSSQRYWLELYEPADQFAALVARERIRLKKLFADAKL</sequence>
<reference evidence="2" key="2">
    <citation type="submission" date="2023-01" db="EMBL/GenBank/DDBJ databases">
        <authorList>
            <person name="Sun Q."/>
            <person name="Evtushenko L."/>
        </authorList>
    </citation>
    <scope>NUCLEOTIDE SEQUENCE</scope>
    <source>
        <strain evidence="2">VKM B-2347</strain>
    </source>
</reference>
<dbReference type="EMBL" id="BSFI01000020">
    <property type="protein sequence ID" value="GLK69145.1"/>
    <property type="molecule type" value="Genomic_DNA"/>
</dbReference>
<evidence type="ECO:0000256" key="1">
    <source>
        <dbReference type="ARBA" id="ARBA00006987"/>
    </source>
</evidence>
<dbReference type="InterPro" id="IPR005064">
    <property type="entry name" value="BUG"/>
</dbReference>
<accession>A0A9W6MWR9</accession>
<protein>
    <submittedName>
        <fullName evidence="2">C4-dicarboxylate ABC transporter substrate-binding protein</fullName>
    </submittedName>
</protein>
<evidence type="ECO:0000313" key="2">
    <source>
        <dbReference type="EMBL" id="GLK69145.1"/>
    </source>
</evidence>
<evidence type="ECO:0000313" key="3">
    <source>
        <dbReference type="Proteomes" id="UP001143372"/>
    </source>
</evidence>
<comment type="similarity">
    <text evidence="1">Belongs to the UPF0065 (bug) family.</text>
</comment>
<dbReference type="SUPFAM" id="SSF53850">
    <property type="entry name" value="Periplasmic binding protein-like II"/>
    <property type="match status" value="1"/>
</dbReference>
<name>A0A9W6MWR9_9HYPH</name>
<gene>
    <name evidence="2" type="ORF">GCM10008179_27830</name>
</gene>
<comment type="caution">
    <text evidence="2">The sequence shown here is derived from an EMBL/GenBank/DDBJ whole genome shotgun (WGS) entry which is preliminary data.</text>
</comment>
<keyword evidence="3" id="KW-1185">Reference proteome</keyword>
<dbReference type="Gene3D" id="3.40.190.10">
    <property type="entry name" value="Periplasmic binding protein-like II"/>
    <property type="match status" value="1"/>
</dbReference>
<reference evidence="2" key="1">
    <citation type="journal article" date="2014" name="Int. J. Syst. Evol. Microbiol.">
        <title>Complete genome sequence of Corynebacterium casei LMG S-19264T (=DSM 44701T), isolated from a smear-ripened cheese.</title>
        <authorList>
            <consortium name="US DOE Joint Genome Institute (JGI-PGF)"/>
            <person name="Walter F."/>
            <person name="Albersmeier A."/>
            <person name="Kalinowski J."/>
            <person name="Ruckert C."/>
        </authorList>
    </citation>
    <scope>NUCLEOTIDE SEQUENCE</scope>
    <source>
        <strain evidence="2">VKM B-2347</strain>
    </source>
</reference>
<dbReference type="Proteomes" id="UP001143372">
    <property type="component" value="Unassembled WGS sequence"/>
</dbReference>
<dbReference type="PANTHER" id="PTHR42928:SF3">
    <property type="entry name" value="UPF0065 PROTEIN YFLP"/>
    <property type="match status" value="1"/>
</dbReference>
<dbReference type="InterPro" id="IPR042100">
    <property type="entry name" value="Bug_dom1"/>
</dbReference>
<dbReference type="Gene3D" id="3.40.190.150">
    <property type="entry name" value="Bordetella uptake gene, domain 1"/>
    <property type="match status" value="1"/>
</dbReference>